<gene>
    <name evidence="5" type="ORF">HJ526_05925</name>
</gene>
<dbReference type="InterPro" id="IPR018357">
    <property type="entry name" value="Hexapep_transf_CS"/>
</dbReference>
<evidence type="ECO:0000256" key="3">
    <source>
        <dbReference type="ARBA" id="ARBA00022737"/>
    </source>
</evidence>
<dbReference type="InterPro" id="IPR011004">
    <property type="entry name" value="Trimer_LpxA-like_sf"/>
</dbReference>
<protein>
    <submittedName>
        <fullName evidence="5">Acetyltransferase</fullName>
    </submittedName>
</protein>
<name>A0ABX2PBU0_9RHOB</name>
<reference evidence="5 6" key="1">
    <citation type="submission" date="2020-04" db="EMBL/GenBank/DDBJ databases">
        <title>Donghicola sp., a member of the Rhodobacteraceae family isolated from mangrove forest in Thailand.</title>
        <authorList>
            <person name="Charoenyingcharoen P."/>
            <person name="Yukphan P."/>
        </authorList>
    </citation>
    <scope>NUCLEOTIDE SEQUENCE [LARGE SCALE GENOMIC DNA]</scope>
    <source>
        <strain evidence="5 6">C2-DW-16</strain>
    </source>
</reference>
<keyword evidence="6" id="KW-1185">Reference proteome</keyword>
<evidence type="ECO:0000256" key="2">
    <source>
        <dbReference type="ARBA" id="ARBA00022679"/>
    </source>
</evidence>
<evidence type="ECO:0000313" key="5">
    <source>
        <dbReference type="EMBL" id="NVO26948.1"/>
    </source>
</evidence>
<keyword evidence="4" id="KW-0012">Acyltransferase</keyword>
<dbReference type="CDD" id="cd03360">
    <property type="entry name" value="LbH_AT_putative"/>
    <property type="match status" value="1"/>
</dbReference>
<dbReference type="Gene3D" id="2.160.10.10">
    <property type="entry name" value="Hexapeptide repeat proteins"/>
    <property type="match status" value="1"/>
</dbReference>
<comment type="similarity">
    <text evidence="1">Belongs to the transferase hexapeptide repeat family.</text>
</comment>
<dbReference type="Proteomes" id="UP000523601">
    <property type="component" value="Unassembled WGS sequence"/>
</dbReference>
<dbReference type="RefSeq" id="WP_176853356.1">
    <property type="nucleotide sequence ID" value="NZ_JABCJD010000002.1"/>
</dbReference>
<dbReference type="PANTHER" id="PTHR43300:SF7">
    <property type="entry name" value="UDP-N-ACETYLBACILLOSAMINE N-ACETYLTRANSFERASE"/>
    <property type="match status" value="1"/>
</dbReference>
<evidence type="ECO:0000256" key="4">
    <source>
        <dbReference type="ARBA" id="ARBA00023315"/>
    </source>
</evidence>
<organism evidence="5 6">
    <name type="scientific">Donghicola mangrovi</name>
    <dbReference type="NCBI Taxonomy" id="2729614"/>
    <lineage>
        <taxon>Bacteria</taxon>
        <taxon>Pseudomonadati</taxon>
        <taxon>Pseudomonadota</taxon>
        <taxon>Alphaproteobacteria</taxon>
        <taxon>Rhodobacterales</taxon>
        <taxon>Roseobacteraceae</taxon>
        <taxon>Donghicola</taxon>
    </lineage>
</organism>
<evidence type="ECO:0000313" key="6">
    <source>
        <dbReference type="Proteomes" id="UP000523601"/>
    </source>
</evidence>
<keyword evidence="2" id="KW-0808">Transferase</keyword>
<dbReference type="Pfam" id="PF00132">
    <property type="entry name" value="Hexapep"/>
    <property type="match status" value="1"/>
</dbReference>
<sequence length="209" mass="21534">MSAIGRSPLVLLGSGGHARVLLSLLREPTDGCIDIKQPSDDWPSAVPWLGSDLSRLAPETRVIVGIGSVGATRLREKVFQNAIESGFEVEGVIADTAIITQDVQVPRCAQILTGAVLQTACQLGRNVLVNTRALVEHDCVLQDHVHVAVGAILCGGVHVGKGAHIGAGATVLQGISIGENATVGAGAVVTKDVAPDTVVIGSPARPIRK</sequence>
<dbReference type="InterPro" id="IPR050179">
    <property type="entry name" value="Trans_hexapeptide_repeat"/>
</dbReference>
<dbReference type="Gene3D" id="3.40.50.20">
    <property type="match status" value="1"/>
</dbReference>
<keyword evidence="3" id="KW-0677">Repeat</keyword>
<dbReference type="EMBL" id="JABCJD010000002">
    <property type="protein sequence ID" value="NVO26948.1"/>
    <property type="molecule type" value="Genomic_DNA"/>
</dbReference>
<dbReference type="PROSITE" id="PS00101">
    <property type="entry name" value="HEXAPEP_TRANSFERASES"/>
    <property type="match status" value="1"/>
</dbReference>
<comment type="caution">
    <text evidence="5">The sequence shown here is derived from an EMBL/GenBank/DDBJ whole genome shotgun (WGS) entry which is preliminary data.</text>
</comment>
<evidence type="ECO:0000256" key="1">
    <source>
        <dbReference type="ARBA" id="ARBA00007274"/>
    </source>
</evidence>
<dbReference type="PANTHER" id="PTHR43300">
    <property type="entry name" value="ACETYLTRANSFERASE"/>
    <property type="match status" value="1"/>
</dbReference>
<dbReference type="InterPro" id="IPR020019">
    <property type="entry name" value="AcTrfase_PglD-like"/>
</dbReference>
<accession>A0ABX2PBU0</accession>
<dbReference type="SUPFAM" id="SSF51161">
    <property type="entry name" value="Trimeric LpxA-like enzymes"/>
    <property type="match status" value="1"/>
</dbReference>
<dbReference type="InterPro" id="IPR001451">
    <property type="entry name" value="Hexapep"/>
</dbReference>
<dbReference type="NCBIfam" id="TIGR03570">
    <property type="entry name" value="NeuD_NnaD"/>
    <property type="match status" value="1"/>
</dbReference>
<proteinExistence type="inferred from homology"/>